<name>A0AA36BNC1_OCTVU</name>
<gene>
    <name evidence="1" type="ORF">OCTVUL_1B001582</name>
</gene>
<dbReference type="AlphaFoldDB" id="A0AA36BNC1"/>
<dbReference type="EMBL" id="OX597832">
    <property type="protein sequence ID" value="CAI9736727.1"/>
    <property type="molecule type" value="Genomic_DNA"/>
</dbReference>
<sequence>MKSKRTQFDMSEKKLIHCGNSRGKVLPNYRTTPSKPQLVSVEILWSTDSSSIAGFSSNIESTTAEMKRYKNSEVPKISGFPLHLLSNMYAFNDLIASLIWLHALAVYNTDKSEPFPTAFSFVLRIYEGSFLMMFARNLKLSEVLVEPITFGGMKTQSESRRHKCDDQN</sequence>
<evidence type="ECO:0000313" key="2">
    <source>
        <dbReference type="Proteomes" id="UP001162480"/>
    </source>
</evidence>
<dbReference type="Proteomes" id="UP001162480">
    <property type="component" value="Chromosome 19"/>
</dbReference>
<keyword evidence="2" id="KW-1185">Reference proteome</keyword>
<protein>
    <submittedName>
        <fullName evidence="1">Uncharacterized protein</fullName>
    </submittedName>
</protein>
<organism evidence="1 2">
    <name type="scientific">Octopus vulgaris</name>
    <name type="common">Common octopus</name>
    <dbReference type="NCBI Taxonomy" id="6645"/>
    <lineage>
        <taxon>Eukaryota</taxon>
        <taxon>Metazoa</taxon>
        <taxon>Spiralia</taxon>
        <taxon>Lophotrochozoa</taxon>
        <taxon>Mollusca</taxon>
        <taxon>Cephalopoda</taxon>
        <taxon>Coleoidea</taxon>
        <taxon>Octopodiformes</taxon>
        <taxon>Octopoda</taxon>
        <taxon>Incirrata</taxon>
        <taxon>Octopodidae</taxon>
        <taxon>Octopus</taxon>
    </lineage>
</organism>
<evidence type="ECO:0000313" key="1">
    <source>
        <dbReference type="EMBL" id="CAI9736727.1"/>
    </source>
</evidence>
<proteinExistence type="predicted"/>
<accession>A0AA36BNC1</accession>
<reference evidence="1" key="1">
    <citation type="submission" date="2023-08" db="EMBL/GenBank/DDBJ databases">
        <authorList>
            <person name="Alioto T."/>
            <person name="Alioto T."/>
            <person name="Gomez Garrido J."/>
        </authorList>
    </citation>
    <scope>NUCLEOTIDE SEQUENCE</scope>
</reference>